<accession>G8XTR7</accession>
<keyword evidence="1" id="KW-0472">Membrane</keyword>
<feature type="transmembrane region" description="Helical" evidence="1">
    <location>
        <begin position="179"/>
        <end position="200"/>
    </location>
</feature>
<name>G8XTR7_SCMVC</name>
<evidence type="ECO:0000256" key="1">
    <source>
        <dbReference type="SAM" id="Phobius"/>
    </source>
</evidence>
<evidence type="ECO:0000313" key="2">
    <source>
        <dbReference type="EMBL" id="AEV80559.1"/>
    </source>
</evidence>
<gene>
    <name evidence="2" type="primary">RL11Q</name>
</gene>
<evidence type="ECO:0000313" key="3">
    <source>
        <dbReference type="Proteomes" id="UP000113346"/>
    </source>
</evidence>
<protein>
    <submittedName>
        <fullName evidence="2">Membrane protein RL11Q</fullName>
    </submittedName>
</protein>
<reference evidence="2" key="1">
    <citation type="submission" date="2011-12" db="EMBL/GenBank/DDBJ databases">
        <title>Comparative genomics of primate cytomegaloviruses.</title>
        <authorList>
            <person name="Davison A.J."/>
            <person name="Holton M."/>
            <person name="Dolan A."/>
            <person name="Dargan D.J."/>
            <person name="Gatherer D."/>
            <person name="Hayward G.S."/>
        </authorList>
    </citation>
    <scope>NUCLEOTIDE SEQUENCE [LARGE SCALE GENOMIC DNA]</scope>
    <source>
        <strain evidence="2">Colburn</strain>
    </source>
</reference>
<sequence length="211" mass="23951">MGILYSIKRTCWHFVLITIHVHLALQCTHTESVTVDVGDDVTLGNSRHLRVTWYQPPCKSNQDILCRVTPDGEEMFLSNKSVMFRCKDKSAKIGLKQLTSGNSGQYCKDVNDTIHGRTQTTRICYNVTVQTQTLSTSPKTQTSKLTTPVDKTHLTKFPTALRHTGYGVPHLNVHQYNHIASIMELAIFLLFLAIVILFCLKIPGRFWLNIY</sequence>
<organism evidence="2 3">
    <name type="scientific">Simian cytomegalovirus (strain Colburn)</name>
    <dbReference type="NCBI Taxonomy" id="50292"/>
    <lineage>
        <taxon>Viruses</taxon>
        <taxon>Duplodnaviria</taxon>
        <taxon>Heunggongvirae</taxon>
        <taxon>Peploviricota</taxon>
        <taxon>Herviviricetes</taxon>
        <taxon>Herpesvirales</taxon>
        <taxon>Orthoherpesviridae</taxon>
        <taxon>Betaherpesvirinae</taxon>
        <taxon>Cytomegalovirus</taxon>
        <taxon>Cytomegalovirus cercopithecinebeta5</taxon>
    </lineage>
</organism>
<keyword evidence="1" id="KW-1133">Transmembrane helix</keyword>
<dbReference type="Proteomes" id="UP000113346">
    <property type="component" value="Segment"/>
</dbReference>
<proteinExistence type="predicted"/>
<organismHost>
    <name type="scientific">Macaca</name>
    <name type="common">macaques</name>
    <dbReference type="NCBI Taxonomy" id="9539"/>
</organismHost>
<dbReference type="EMBL" id="FJ483969">
    <property type="protein sequence ID" value="AEV80559.1"/>
    <property type="molecule type" value="Genomic_DNA"/>
</dbReference>
<keyword evidence="1" id="KW-0812">Transmembrane</keyword>